<evidence type="ECO:0000256" key="1">
    <source>
        <dbReference type="SAM" id="MobiDB-lite"/>
    </source>
</evidence>
<name>A0A061ISI0_TRYRA</name>
<dbReference type="AlphaFoldDB" id="A0A061ISI0"/>
<feature type="region of interest" description="Disordered" evidence="1">
    <location>
        <begin position="16"/>
        <end position="39"/>
    </location>
</feature>
<protein>
    <submittedName>
        <fullName evidence="2">Uncharacterized protein</fullName>
    </submittedName>
</protein>
<proteinExistence type="predicted"/>
<accession>A0A061ISI0</accession>
<evidence type="ECO:0000313" key="2">
    <source>
        <dbReference type="EMBL" id="ESL04845.1"/>
    </source>
</evidence>
<organism evidence="2 3">
    <name type="scientific">Trypanosoma rangeli SC58</name>
    <dbReference type="NCBI Taxonomy" id="429131"/>
    <lineage>
        <taxon>Eukaryota</taxon>
        <taxon>Discoba</taxon>
        <taxon>Euglenozoa</taxon>
        <taxon>Kinetoplastea</taxon>
        <taxon>Metakinetoplastina</taxon>
        <taxon>Trypanosomatida</taxon>
        <taxon>Trypanosomatidae</taxon>
        <taxon>Trypanosoma</taxon>
        <taxon>Herpetosoma</taxon>
    </lineage>
</organism>
<evidence type="ECO:0000313" key="3">
    <source>
        <dbReference type="Proteomes" id="UP000031737"/>
    </source>
</evidence>
<comment type="caution">
    <text evidence="2">The sequence shown here is derived from an EMBL/GenBank/DDBJ whole genome shotgun (WGS) entry which is preliminary data.</text>
</comment>
<dbReference type="Proteomes" id="UP000031737">
    <property type="component" value="Unassembled WGS sequence"/>
</dbReference>
<keyword evidence="3" id="KW-1185">Reference proteome</keyword>
<dbReference type="VEuPathDB" id="TriTrypDB:TRSC58_07622"/>
<reference evidence="2 3" key="1">
    <citation type="submission" date="2013-07" db="EMBL/GenBank/DDBJ databases">
        <authorList>
            <person name="Stoco P.H."/>
            <person name="Wagner G."/>
            <person name="Gerber A."/>
            <person name="Zaha A."/>
            <person name="Thompson C."/>
            <person name="Bartholomeu D.C."/>
            <person name="Luckemeyer D.D."/>
            <person name="Bahia D."/>
            <person name="Loreto E."/>
            <person name="Prestes E.B."/>
            <person name="Lima F.M."/>
            <person name="Rodrigues-Luiz G."/>
            <person name="Vallejo G.A."/>
            <person name="Filho J.F."/>
            <person name="Monteiro K.M."/>
            <person name="Tyler K.M."/>
            <person name="de Almeida L.G."/>
            <person name="Ortiz M.F."/>
            <person name="Siervo M.A."/>
            <person name="de Moraes M.H."/>
            <person name="Cunha O.L."/>
            <person name="Mendonca-Neto R."/>
            <person name="Silva R."/>
            <person name="Teixeira S.M."/>
            <person name="Murta S.M."/>
            <person name="Sincero T.C."/>
            <person name="Mendes T.A."/>
            <person name="Urmenyi T.P."/>
            <person name="Silva V.G."/>
            <person name="da Rocha W.D."/>
            <person name="Andersson B."/>
            <person name="Romanha A.J."/>
            <person name="Steindel M."/>
            <person name="de Vasconcelos A.T."/>
            <person name="Grisard E.C."/>
        </authorList>
    </citation>
    <scope>NUCLEOTIDE SEQUENCE [LARGE SCALE GENOMIC DNA]</scope>
    <source>
        <strain evidence="2 3">SC58</strain>
    </source>
</reference>
<sequence length="111" mass="13054">MVGECYTSFFFFDFPRLGEKGEKGNGKKRKRKGMSERTQVPRTYLQAKMSASEEKKGETYIYIYVQFNGKEKDNSVRTTEFKQVRRRCRKNETIAIKNKLTKTKQKLTCSS</sequence>
<feature type="compositionally biased region" description="Basic and acidic residues" evidence="1">
    <location>
        <begin position="16"/>
        <end position="25"/>
    </location>
</feature>
<dbReference type="EMBL" id="AUPL01008375">
    <property type="protein sequence ID" value="ESL04845.1"/>
    <property type="molecule type" value="Genomic_DNA"/>
</dbReference>
<gene>
    <name evidence="2" type="ORF">TRSC58_07622</name>
</gene>